<dbReference type="SUPFAM" id="SSF55073">
    <property type="entry name" value="Nucleotide cyclase"/>
    <property type="match status" value="1"/>
</dbReference>
<feature type="domain" description="Guanylate cyclase" evidence="3">
    <location>
        <begin position="399"/>
        <end position="526"/>
    </location>
</feature>
<dbReference type="InterPro" id="IPR050697">
    <property type="entry name" value="Adenylyl/Guanylyl_Cyclase_3/4"/>
</dbReference>
<dbReference type="Gene3D" id="3.30.70.1230">
    <property type="entry name" value="Nucleotide cyclase"/>
    <property type="match status" value="1"/>
</dbReference>
<dbReference type="PROSITE" id="PS50125">
    <property type="entry name" value="GUANYLATE_CYCLASE_2"/>
    <property type="match status" value="1"/>
</dbReference>
<dbReference type="Proteomes" id="UP000241769">
    <property type="component" value="Unassembled WGS sequence"/>
</dbReference>
<feature type="coiled-coil region" evidence="1">
    <location>
        <begin position="874"/>
        <end position="947"/>
    </location>
</feature>
<accession>A0A2P6NLJ3</accession>
<feature type="region of interest" description="Disordered" evidence="2">
    <location>
        <begin position="995"/>
        <end position="1030"/>
    </location>
</feature>
<evidence type="ECO:0000313" key="4">
    <source>
        <dbReference type="EMBL" id="PRP84845.1"/>
    </source>
</evidence>
<feature type="region of interest" description="Disordered" evidence="2">
    <location>
        <begin position="22"/>
        <end position="41"/>
    </location>
</feature>
<dbReference type="GO" id="GO:0009190">
    <property type="term" value="P:cyclic nucleotide biosynthetic process"/>
    <property type="evidence" value="ECO:0007669"/>
    <property type="project" value="InterPro"/>
</dbReference>
<feature type="compositionally biased region" description="Basic and acidic residues" evidence="2">
    <location>
        <begin position="1021"/>
        <end position="1030"/>
    </location>
</feature>
<feature type="compositionally biased region" description="Polar residues" evidence="2">
    <location>
        <begin position="22"/>
        <end position="32"/>
    </location>
</feature>
<feature type="coiled-coil region" evidence="1">
    <location>
        <begin position="598"/>
        <end position="695"/>
    </location>
</feature>
<dbReference type="Pfam" id="PF00211">
    <property type="entry name" value="Guanylate_cyc"/>
    <property type="match status" value="1"/>
</dbReference>
<dbReference type="AlphaFoldDB" id="A0A2P6NLJ3"/>
<dbReference type="EMBL" id="MDYQ01000055">
    <property type="protein sequence ID" value="PRP84845.1"/>
    <property type="molecule type" value="Genomic_DNA"/>
</dbReference>
<dbReference type="OrthoDB" id="2021138at2759"/>
<feature type="compositionally biased region" description="Polar residues" evidence="2">
    <location>
        <begin position="73"/>
        <end position="87"/>
    </location>
</feature>
<feature type="coiled-coil region" evidence="1">
    <location>
        <begin position="176"/>
        <end position="389"/>
    </location>
</feature>
<dbReference type="CDD" id="cd07302">
    <property type="entry name" value="CHD"/>
    <property type="match status" value="1"/>
</dbReference>
<dbReference type="InParanoid" id="A0A2P6NLJ3"/>
<comment type="caution">
    <text evidence="4">The sequence shown here is derived from an EMBL/GenBank/DDBJ whole genome shotgun (WGS) entry which is preliminary data.</text>
</comment>
<feature type="compositionally biased region" description="Acidic residues" evidence="2">
    <location>
        <begin position="1004"/>
        <end position="1015"/>
    </location>
</feature>
<gene>
    <name evidence="4" type="ORF">PROFUN_07499</name>
</gene>
<feature type="compositionally biased region" description="Polar residues" evidence="2">
    <location>
        <begin position="97"/>
        <end position="115"/>
    </location>
</feature>
<sequence>MHVNLPRSSCPLFALCATSTPKISTPSVSGHSASEGPASHAMWATSATQEIRLPPILANINKRTKSVDEASQPRLTVQTSPQRATTADSHHPHRIPSPSQYSPTYHSFRSPSTKPNNKRKLTKADVVKVITPEDSSAVWGGYVSCLVQLNRPDQGETKRCHEEVNTTLFLQTVKEKEDLHKSIQRLLNQIHLKETELNDVDEKNKQQKLDLFHLKDKRSQLEKDRIEQETKQQRIQDLQDAINSLNQQRDSMLQSKMDTEERLDDTNAKISTQYVVKRVIENKLESALEEKKNLQREKILVQEQLELERETGLKQIEILLRQRYHHQQSHDQTKTKMENLRSTIRKLEDQLEKAKGQVAGLIKQISVHEARAARELKAERKAKEAAKEQKSRYPTGIVSIGFSDVQASTYQWEMWPEAMSVAIEMHNQIIREQLRINGGYEVESTLNAVWWCLFVQEALMRAEWPKELLDNSQFSKVVYDQDGTMIFRGLRVRMGVHMGKPECRLDAVSGRVDYFGNMINRAAKIQSAATGGQVFMSGKVWEAVRREINDVYFEHLGEHTLPGLRSSEQIIQILPKSLSERIKHFPALETHIPKTEMKEKFSQNIRAEEEKQNEAVSEKLSAIVSEIESTLKAQQERQQARETTKAILQLEKQIKEAEEAMIATKADEEVLVYQIEKAKHKNQLYEQDIEQARQDSAIAFELLEGCEKERRQAACTLICANAKSFCLMIRQNLLEGQIHRALEEHTMLEKHLAEQEMLDLTTDRLVIQLRERVSQLQSQNLQAKGEADYYTKQVQELERSLRSCNEITEVFQIADANNTNKKSTLLKRISYGTDMMRKRVLTEQMQREGKERKALMDKMATVKNNIQSTDDTARKGLLKKIKLLDQEIVQIRSERDFLMKQIGTTRERSAEVIQKHTKNLEDTNKELIRLTQQIAGFEQKLATLTHRDKAMPLEEHLTALRRQVASQMLIRYGKAFQGIDETEEAQNDNVPLITVQNTEGTTSSEEEMSSEEDGESLYRFLPRDKQREIN</sequence>
<feature type="region of interest" description="Disordered" evidence="2">
    <location>
        <begin position="64"/>
        <end position="121"/>
    </location>
</feature>
<organism evidence="4 5">
    <name type="scientific">Planoprotostelium fungivorum</name>
    <dbReference type="NCBI Taxonomy" id="1890364"/>
    <lineage>
        <taxon>Eukaryota</taxon>
        <taxon>Amoebozoa</taxon>
        <taxon>Evosea</taxon>
        <taxon>Variosea</taxon>
        <taxon>Cavosteliida</taxon>
        <taxon>Cavosteliaceae</taxon>
        <taxon>Planoprotostelium</taxon>
    </lineage>
</organism>
<keyword evidence="1" id="KW-0175">Coiled coil</keyword>
<dbReference type="PANTHER" id="PTHR43081:SF1">
    <property type="entry name" value="ADENYLATE CYCLASE, TERMINAL-DIFFERENTIATION SPECIFIC"/>
    <property type="match status" value="1"/>
</dbReference>
<dbReference type="STRING" id="1890364.A0A2P6NLJ3"/>
<dbReference type="PANTHER" id="PTHR43081">
    <property type="entry name" value="ADENYLATE CYCLASE, TERMINAL-DIFFERENTIATION SPECIFIC-RELATED"/>
    <property type="match status" value="1"/>
</dbReference>
<evidence type="ECO:0000259" key="3">
    <source>
        <dbReference type="PROSITE" id="PS50125"/>
    </source>
</evidence>
<reference evidence="4 5" key="1">
    <citation type="journal article" date="2018" name="Genome Biol. Evol.">
        <title>Multiple Roots of Fruiting Body Formation in Amoebozoa.</title>
        <authorList>
            <person name="Hillmann F."/>
            <person name="Forbes G."/>
            <person name="Novohradska S."/>
            <person name="Ferling I."/>
            <person name="Riege K."/>
            <person name="Groth M."/>
            <person name="Westermann M."/>
            <person name="Marz M."/>
            <person name="Spaller T."/>
            <person name="Winckler T."/>
            <person name="Schaap P."/>
            <person name="Glockner G."/>
        </authorList>
    </citation>
    <scope>NUCLEOTIDE SEQUENCE [LARGE SCALE GENOMIC DNA]</scope>
    <source>
        <strain evidence="4 5">Jena</strain>
    </source>
</reference>
<protein>
    <recommendedName>
        <fullName evidence="3">Guanylate cyclase domain-containing protein</fullName>
    </recommendedName>
</protein>
<evidence type="ECO:0000256" key="1">
    <source>
        <dbReference type="SAM" id="Coils"/>
    </source>
</evidence>
<evidence type="ECO:0000313" key="5">
    <source>
        <dbReference type="Proteomes" id="UP000241769"/>
    </source>
</evidence>
<dbReference type="InterPro" id="IPR001054">
    <property type="entry name" value="A/G_cyclase"/>
</dbReference>
<dbReference type="InterPro" id="IPR029787">
    <property type="entry name" value="Nucleotide_cyclase"/>
</dbReference>
<keyword evidence="5" id="KW-1185">Reference proteome</keyword>
<evidence type="ECO:0000256" key="2">
    <source>
        <dbReference type="SAM" id="MobiDB-lite"/>
    </source>
</evidence>
<proteinExistence type="predicted"/>
<name>A0A2P6NLJ3_9EUKA</name>
<dbReference type="GO" id="GO:0035556">
    <property type="term" value="P:intracellular signal transduction"/>
    <property type="evidence" value="ECO:0007669"/>
    <property type="project" value="InterPro"/>
</dbReference>
<dbReference type="SMART" id="SM00044">
    <property type="entry name" value="CYCc"/>
    <property type="match status" value="1"/>
</dbReference>